<reference evidence="11" key="1">
    <citation type="submission" date="2025-08" db="UniProtKB">
        <authorList>
            <consortium name="RefSeq"/>
        </authorList>
    </citation>
    <scope>IDENTIFICATION</scope>
</reference>
<evidence type="ECO:0000256" key="2">
    <source>
        <dbReference type="ARBA" id="ARBA00022588"/>
    </source>
</evidence>
<dbReference type="Gene3D" id="2.60.40.2140">
    <property type="entry name" value="Beta-1,3-glucan-recognition protein, N-terminal domain"/>
    <property type="match status" value="1"/>
</dbReference>
<dbReference type="CDD" id="cd02179">
    <property type="entry name" value="GH16_beta_GRP"/>
    <property type="match status" value="1"/>
</dbReference>
<dbReference type="GeneID" id="112050497"/>
<organism evidence="10 11">
    <name type="scientific">Bicyclus anynana</name>
    <name type="common">Squinting bush brown butterfly</name>
    <dbReference type="NCBI Taxonomy" id="110368"/>
    <lineage>
        <taxon>Eukaryota</taxon>
        <taxon>Metazoa</taxon>
        <taxon>Ecdysozoa</taxon>
        <taxon>Arthropoda</taxon>
        <taxon>Hexapoda</taxon>
        <taxon>Insecta</taxon>
        <taxon>Pterygota</taxon>
        <taxon>Neoptera</taxon>
        <taxon>Endopterygota</taxon>
        <taxon>Lepidoptera</taxon>
        <taxon>Glossata</taxon>
        <taxon>Ditrysia</taxon>
        <taxon>Papilionoidea</taxon>
        <taxon>Nymphalidae</taxon>
        <taxon>Satyrinae</taxon>
        <taxon>Satyrini</taxon>
        <taxon>Mycalesina</taxon>
        <taxon>Bicyclus</taxon>
    </lineage>
</organism>
<feature type="compositionally biased region" description="Polar residues" evidence="6">
    <location>
        <begin position="180"/>
        <end position="191"/>
    </location>
</feature>
<evidence type="ECO:0000259" key="9">
    <source>
        <dbReference type="PROSITE" id="PS51969"/>
    </source>
</evidence>
<keyword evidence="4" id="KW-0391">Immunity</keyword>
<keyword evidence="10" id="KW-1185">Reference proteome</keyword>
<gene>
    <name evidence="11" type="primary">LOC112050497</name>
</gene>
<evidence type="ECO:0000259" key="8">
    <source>
        <dbReference type="PROSITE" id="PS51762"/>
    </source>
</evidence>
<dbReference type="PROSITE" id="PS51762">
    <property type="entry name" value="GH16_2"/>
    <property type="match status" value="1"/>
</dbReference>
<feature type="chain" id="PRO_5046217051" evidence="7">
    <location>
        <begin position="22"/>
        <end position="555"/>
    </location>
</feature>
<dbReference type="InterPro" id="IPR050546">
    <property type="entry name" value="Glycosyl_Hydrlase_16"/>
</dbReference>
<dbReference type="InterPro" id="IPR043030">
    <property type="entry name" value="BGBP_N_sf"/>
</dbReference>
<protein>
    <submittedName>
        <fullName evidence="11">Beta-1,3-glucan-binding protein-like</fullName>
    </submittedName>
</protein>
<sequence length="555" mass="60567">MAFRACTSVILILAWITFVTAQYTIPNVNIEPLQPKGIRVSIPDSPGVSLFVFHGNIKRPKGASDPSLSIVGEITEPINGRWTFEDKTVQLNVGDVIHYYVQVVHNQMRYASEPDSVFFLGVPASPSPVRTEDGRGAQGQWGSPGTQPFTFAPLPDNTHTLVPTSPSPVRTDDGRGAQGQWGSPGTQPFTFASLTDNTHTSALEVTSTTNPTTSDCGVTLTRVKDGQACAGKIMFEDRFDLLREDVWQIEQYIPDEPDFPFISYQRPFNARTVSVQGGNLRIEPKLQQNIPGFGNSSIETGILDLLSGCTSISTKCRAEAWGASILPPIVSGRLTLKSFAFTYGVVEIRAKLPQGNWLYPDILLESSFKKYGSLNYASGVVRIGGARGNVQLAVGSADFGNNLLYGGVLMDATCRDTLLRNKTSSQPWGDDFHVYSVRWTPEAITLSVDGEEWARFAASDGGLKNQFSASCDVPRSALASGSKLAPFDDHFVITLGLAAGGVTEFPDDSTSGEKPKPWRNTSRKASLHFWQDMASWIETWRQPALLVDYVTVRAL</sequence>
<keyword evidence="5" id="KW-0325">Glycoprotein</keyword>
<evidence type="ECO:0000313" key="11">
    <source>
        <dbReference type="RefSeq" id="XP_052740403.1"/>
    </source>
</evidence>
<dbReference type="SUPFAM" id="SSF49899">
    <property type="entry name" value="Concanavalin A-like lectins/glucanases"/>
    <property type="match status" value="1"/>
</dbReference>
<dbReference type="Pfam" id="PF15886">
    <property type="entry name" value="CBM39"/>
    <property type="match status" value="1"/>
</dbReference>
<name>A0ABM3LMU8_BICAN</name>
<evidence type="ECO:0000256" key="4">
    <source>
        <dbReference type="ARBA" id="ARBA00022859"/>
    </source>
</evidence>
<dbReference type="InterPro" id="IPR035806">
    <property type="entry name" value="GH16_GRP_C"/>
</dbReference>
<evidence type="ECO:0000256" key="6">
    <source>
        <dbReference type="SAM" id="MobiDB-lite"/>
    </source>
</evidence>
<accession>A0ABM3LMU8</accession>
<feature type="domain" description="GH16" evidence="8">
    <location>
        <begin position="203"/>
        <end position="555"/>
    </location>
</feature>
<dbReference type="RefSeq" id="XP_052740403.1">
    <property type="nucleotide sequence ID" value="XM_052884443.1"/>
</dbReference>
<comment type="similarity">
    <text evidence="1">Belongs to the insect beta-1,3-glucan binding protein family.</text>
</comment>
<dbReference type="Gene3D" id="2.60.120.200">
    <property type="match status" value="1"/>
</dbReference>
<feature type="region of interest" description="Disordered" evidence="6">
    <location>
        <begin position="129"/>
        <end position="191"/>
    </location>
</feature>
<feature type="compositionally biased region" description="Polar residues" evidence="6">
    <location>
        <begin position="157"/>
        <end position="168"/>
    </location>
</feature>
<evidence type="ECO:0000256" key="1">
    <source>
        <dbReference type="ARBA" id="ARBA00008781"/>
    </source>
</evidence>
<keyword evidence="3 7" id="KW-0732">Signal</keyword>
<dbReference type="PANTHER" id="PTHR10963">
    <property type="entry name" value="GLYCOSYL HYDROLASE-RELATED"/>
    <property type="match status" value="1"/>
</dbReference>
<dbReference type="PANTHER" id="PTHR10963:SF60">
    <property type="entry name" value="GRAM-NEGATIVE BACTERIA-BINDING PROTEIN 1-RELATED"/>
    <property type="match status" value="1"/>
</dbReference>
<dbReference type="InterPro" id="IPR013320">
    <property type="entry name" value="ConA-like_dom_sf"/>
</dbReference>
<evidence type="ECO:0000313" key="10">
    <source>
        <dbReference type="Proteomes" id="UP001652582"/>
    </source>
</evidence>
<dbReference type="InterPro" id="IPR000757">
    <property type="entry name" value="Beta-glucanase-like"/>
</dbReference>
<dbReference type="InterPro" id="IPR031756">
    <property type="entry name" value="BGBP_N"/>
</dbReference>
<feature type="signal peptide" evidence="7">
    <location>
        <begin position="1"/>
        <end position="21"/>
    </location>
</feature>
<evidence type="ECO:0000256" key="7">
    <source>
        <dbReference type="SAM" id="SignalP"/>
    </source>
</evidence>
<evidence type="ECO:0000256" key="5">
    <source>
        <dbReference type="ARBA" id="ARBA00023180"/>
    </source>
</evidence>
<keyword evidence="2" id="KW-0399">Innate immunity</keyword>
<dbReference type="Proteomes" id="UP001652582">
    <property type="component" value="Chromosome 11"/>
</dbReference>
<dbReference type="PROSITE" id="PS51969">
    <property type="entry name" value="CBM39"/>
    <property type="match status" value="1"/>
</dbReference>
<evidence type="ECO:0000256" key="3">
    <source>
        <dbReference type="ARBA" id="ARBA00022729"/>
    </source>
</evidence>
<feature type="compositionally biased region" description="Polar residues" evidence="6">
    <location>
        <begin position="140"/>
        <end position="149"/>
    </location>
</feature>
<proteinExistence type="inferred from homology"/>
<feature type="domain" description="CBM39" evidence="9">
    <location>
        <begin position="23"/>
        <end position="124"/>
    </location>
</feature>
<dbReference type="Pfam" id="PF00722">
    <property type="entry name" value="Glyco_hydro_16"/>
    <property type="match status" value="1"/>
</dbReference>